<dbReference type="SUPFAM" id="SSF52540">
    <property type="entry name" value="P-loop containing nucleoside triphosphate hydrolases"/>
    <property type="match status" value="1"/>
</dbReference>
<protein>
    <submittedName>
        <fullName evidence="2">Toprim domain-containing protein</fullName>
    </submittedName>
</protein>
<evidence type="ECO:0000259" key="1">
    <source>
        <dbReference type="Pfam" id="PF13362"/>
    </source>
</evidence>
<dbReference type="EMBL" id="JAESVA010000020">
    <property type="protein sequence ID" value="MCB8883982.1"/>
    <property type="molecule type" value="Genomic_DNA"/>
</dbReference>
<feature type="domain" description="Toprim" evidence="1">
    <location>
        <begin position="100"/>
        <end position="193"/>
    </location>
</feature>
<dbReference type="RefSeq" id="WP_227310722.1">
    <property type="nucleotide sequence ID" value="NZ_JAESVA010000020.1"/>
</dbReference>
<dbReference type="InterPro" id="IPR006171">
    <property type="entry name" value="TOPRIM_dom"/>
</dbReference>
<dbReference type="Proteomes" id="UP000721844">
    <property type="component" value="Unassembled WGS sequence"/>
</dbReference>
<evidence type="ECO:0000313" key="3">
    <source>
        <dbReference type="Proteomes" id="UP000721844"/>
    </source>
</evidence>
<accession>A0A964E6Z7</accession>
<dbReference type="Gene3D" id="3.40.50.300">
    <property type="entry name" value="P-loop containing nucleotide triphosphate hydrolases"/>
    <property type="match status" value="1"/>
</dbReference>
<proteinExistence type="predicted"/>
<organism evidence="2 3">
    <name type="scientific">Acidisoma cellulosilyticum</name>
    <dbReference type="NCBI Taxonomy" id="2802395"/>
    <lineage>
        <taxon>Bacteria</taxon>
        <taxon>Pseudomonadati</taxon>
        <taxon>Pseudomonadota</taxon>
        <taxon>Alphaproteobacteria</taxon>
        <taxon>Acetobacterales</taxon>
        <taxon>Acidocellaceae</taxon>
        <taxon>Acidisoma</taxon>
    </lineage>
</organism>
<sequence>MPVGGTVAERYLIETRGIPAPGEGWPEAVRYHEPSRSLLLVATAAGGEVQAVQRVYLDAKARKIGEAELLARKLPAVKQTNGVSDGAMVRLPGDTKGPVLAAEGPETGLSVWAATGHETWVALGSFRKLDPPIGRPFVICRDDDRRHAPADTALKRAVADWTRGGRAVLIATPWENRRFDKSDFNDAIQEAGAAAVQDRIERTINPGRVLNRRQPIAAVRQALDVAVSDFFDAAETWEADHEESKDQPPPVHAIRVDVGAGKTRAAYRYAARRLEAMRMVGDTRVIVVAVPTHKLADEQAQLFNTIAAERGSRLTAQVWRGMSAPDPDHEDARDPTIADKLKTKMCRNLEAVAAAREAGVDVQQAACRKKEKGQDPICCPFYTECGYQRQRRAKADLWIVPHDLLFLSKPRALGDVALLVVDESCWADGLEGANGRPTGITIDDLRQPDRILTAEGATLQIDTDRLHYLRARLLDCLQGQEDGPLQREAMHGDLNHDNATEAHRLEWRRLIDPDLHPGLSNQERKERARSARGNAQTMRVARMWSAVVALLRDGGPQVSGWLSLASEPDEEARLVRVLHIKGRRDVRKGWQVPTLLLDATMDVQLVRPYWPQVELTAELLAEAPHQHVRQIVDRALSKSMIEPLDEAEAEARPDIAKRRCKNLRTVHAILCREARSYAPGRVLIVAQKRVKEAFPSFGPLPANVEVAHHNAVSGRDEWGPQPDRDGIRALIVVGRTAPSPGAVHRLAEALMGSAVEKLAGGWYERGDAVRERLAGHADAIEAERHPDTIAEAIRWQICEGELLQIIGRGRGVNRTVENPLDVLVMTDVPVPTPVAETIAFADLDPTPDDQMMAAAGIILRNARHAASAFPDFWPSHNAADLALRRSRVRQTCKDNTLLYSDDGPWKRATYQLAGARAQPSTAIFDPSTCADPESWLTAKLGPLARFEVEPLQPDLPSPPSPEPTMKPEMLPAGRVERVPPGWMLPRVTDEATATMPILGLWHVHRAGMTIKRVEEAPEGWKGVQTHQEPFFPTPMETILRLARLEPVQEHRL</sequence>
<comment type="caution">
    <text evidence="2">The sequence shown here is derived from an EMBL/GenBank/DDBJ whole genome shotgun (WGS) entry which is preliminary data.</text>
</comment>
<dbReference type="InterPro" id="IPR027417">
    <property type="entry name" value="P-loop_NTPase"/>
</dbReference>
<gene>
    <name evidence="2" type="ORF">ACELLULO517_27330</name>
</gene>
<dbReference type="AlphaFoldDB" id="A0A964E6Z7"/>
<reference evidence="2 3" key="1">
    <citation type="journal article" date="2021" name="Microorganisms">
        <title>Acidisoma silvae sp. nov. and Acidisomacellulosilytica sp. nov., Two Acidophilic Bacteria Isolated from Decaying Wood, Hydrolyzing Cellulose and Producing Poly-3-hydroxybutyrate.</title>
        <authorList>
            <person name="Mieszkin S."/>
            <person name="Pouder E."/>
            <person name="Uroz S."/>
            <person name="Simon-Colin C."/>
            <person name="Alain K."/>
        </authorList>
    </citation>
    <scope>NUCLEOTIDE SEQUENCE [LARGE SCALE GENOMIC DNA]</scope>
    <source>
        <strain evidence="2 3">HW T5.17</strain>
    </source>
</reference>
<evidence type="ECO:0000313" key="2">
    <source>
        <dbReference type="EMBL" id="MCB8883982.1"/>
    </source>
</evidence>
<keyword evidence="3" id="KW-1185">Reference proteome</keyword>
<dbReference type="Pfam" id="PF13362">
    <property type="entry name" value="Toprim_3"/>
    <property type="match status" value="1"/>
</dbReference>
<name>A0A964E6Z7_9PROT</name>